<dbReference type="RefSeq" id="WP_004319410.1">
    <property type="nucleotide sequence ID" value="NZ_CAXTQT010000039.1"/>
</dbReference>
<evidence type="ECO:0000256" key="2">
    <source>
        <dbReference type="ARBA" id="ARBA00005189"/>
    </source>
</evidence>
<accession>A0A173ZJD9</accession>
<evidence type="ECO:0000256" key="3">
    <source>
        <dbReference type="ARBA" id="ARBA00022679"/>
    </source>
</evidence>
<dbReference type="PANTHER" id="PTHR13693">
    <property type="entry name" value="CLASS II AMINOTRANSFERASE/8-AMINO-7-OXONONANOATE SYNTHASE"/>
    <property type="match status" value="1"/>
</dbReference>
<reference evidence="7 8" key="1">
    <citation type="submission" date="2015-09" db="EMBL/GenBank/DDBJ databases">
        <authorList>
            <consortium name="Pathogen Informatics"/>
        </authorList>
    </citation>
    <scope>NUCLEOTIDE SEQUENCE [LARGE SCALE GENOMIC DNA]</scope>
    <source>
        <strain evidence="7 8">2789STDY5834842</strain>
    </source>
</reference>
<dbReference type="Gene3D" id="3.90.1150.10">
    <property type="entry name" value="Aspartate Aminotransferase, domain 1"/>
    <property type="match status" value="1"/>
</dbReference>
<proteinExistence type="inferred from homology"/>
<organism evidence="7 8">
    <name type="scientific">Phocaeicola vulgatus</name>
    <name type="common">Bacteroides vulgatus</name>
    <dbReference type="NCBI Taxonomy" id="821"/>
    <lineage>
        <taxon>Bacteria</taxon>
        <taxon>Pseudomonadati</taxon>
        <taxon>Bacteroidota</taxon>
        <taxon>Bacteroidia</taxon>
        <taxon>Bacteroidales</taxon>
        <taxon>Bacteroidaceae</taxon>
        <taxon>Phocaeicola</taxon>
    </lineage>
</organism>
<sequence>MRYVINITKNKTSKDGSILGKVLDFKNEMTLHEQSELNVYKKHPQLTACNREVTIYNRYTQQKVQTIMFGSNSYLGATIFPEAIQKAIEVTKELGIGSGGVPLLSGTFMYQQELEHLIAKMSGMDDSILFSSGYTANLGVISGLIRANNLIIHDKLNHASLLDGTVMSGAKMIRYKHGDISHLESLLKDNSPKYPEGILVVTDGVFSMDGDIAKLPLILETIRKYNAVLLIDEAHATGVIGDNGAGTLSHYGITDRKNIILTGTLSKAIGTVGGYITASQDIIDYLRIYARSNMFSTSLPPSVCAAAIEVIKVMQNTNIVERLKQNAKYLQHKFRDGGFNILNTETPIIPLVVGDQAILTQMAKDAFDNGFVLNSIFPPVVPANLTRFRISIMANHTQKDMDMLFELMIKLFDKYNVPRFVR</sequence>
<keyword evidence="4 5" id="KW-0663">Pyridoxal phosphate</keyword>
<dbReference type="GO" id="GO:0030170">
    <property type="term" value="F:pyridoxal phosphate binding"/>
    <property type="evidence" value="ECO:0007669"/>
    <property type="project" value="InterPro"/>
</dbReference>
<gene>
    <name evidence="7" type="primary">bioF_2</name>
    <name evidence="7" type="ORF">ERS852457_00790</name>
</gene>
<evidence type="ECO:0000259" key="6">
    <source>
        <dbReference type="Pfam" id="PF00155"/>
    </source>
</evidence>
<dbReference type="InterPro" id="IPR015424">
    <property type="entry name" value="PyrdxlP-dep_Trfase"/>
</dbReference>
<dbReference type="EC" id="2.3.1.47" evidence="7"/>
<dbReference type="Proteomes" id="UP000095333">
    <property type="component" value="Unassembled WGS sequence"/>
</dbReference>
<dbReference type="GO" id="GO:0008483">
    <property type="term" value="F:transaminase activity"/>
    <property type="evidence" value="ECO:0007669"/>
    <property type="project" value="UniProtKB-KW"/>
</dbReference>
<comment type="similarity">
    <text evidence="5">Belongs to the class-II pyridoxal-phosphate-dependent aminotransferase family.</text>
</comment>
<dbReference type="InterPro" id="IPR015421">
    <property type="entry name" value="PyrdxlP-dep_Trfase_major"/>
</dbReference>
<keyword evidence="3 7" id="KW-0808">Transferase</keyword>
<dbReference type="Pfam" id="PF00155">
    <property type="entry name" value="Aminotran_1_2"/>
    <property type="match status" value="1"/>
</dbReference>
<dbReference type="InterPro" id="IPR050087">
    <property type="entry name" value="AON_synthase_class-II"/>
</dbReference>
<evidence type="ECO:0000313" key="8">
    <source>
        <dbReference type="Proteomes" id="UP000095333"/>
    </source>
</evidence>
<evidence type="ECO:0000256" key="4">
    <source>
        <dbReference type="ARBA" id="ARBA00022898"/>
    </source>
</evidence>
<dbReference type="SUPFAM" id="SSF53383">
    <property type="entry name" value="PLP-dependent transferases"/>
    <property type="match status" value="1"/>
</dbReference>
<dbReference type="CDD" id="cd06454">
    <property type="entry name" value="KBL_like"/>
    <property type="match status" value="1"/>
</dbReference>
<dbReference type="PROSITE" id="PS00599">
    <property type="entry name" value="AA_TRANSFER_CLASS_2"/>
    <property type="match status" value="1"/>
</dbReference>
<protein>
    <submittedName>
        <fullName evidence="7">Putative aminotransferase</fullName>
        <ecNumber evidence="7">2.3.1.47</ecNumber>
    </submittedName>
</protein>
<name>A0A173ZJD9_PHOVU</name>
<keyword evidence="7" id="KW-0032">Aminotransferase</keyword>
<dbReference type="GO" id="GO:0008710">
    <property type="term" value="F:8-amino-7-oxononanoate synthase activity"/>
    <property type="evidence" value="ECO:0007669"/>
    <property type="project" value="UniProtKB-EC"/>
</dbReference>
<evidence type="ECO:0000256" key="5">
    <source>
        <dbReference type="RuleBase" id="RU003693"/>
    </source>
</evidence>
<dbReference type="AlphaFoldDB" id="A0A173ZJD9"/>
<evidence type="ECO:0000313" key="7">
    <source>
        <dbReference type="EMBL" id="CUN75923.1"/>
    </source>
</evidence>
<dbReference type="InterPro" id="IPR001917">
    <property type="entry name" value="Aminotrans_II_pyridoxalP_BS"/>
</dbReference>
<dbReference type="EMBL" id="CYZI01000002">
    <property type="protein sequence ID" value="CUN75923.1"/>
    <property type="molecule type" value="Genomic_DNA"/>
</dbReference>
<comment type="cofactor">
    <cofactor evidence="1 5">
        <name>pyridoxal 5'-phosphate</name>
        <dbReference type="ChEBI" id="CHEBI:597326"/>
    </cofactor>
</comment>
<evidence type="ECO:0000256" key="1">
    <source>
        <dbReference type="ARBA" id="ARBA00001933"/>
    </source>
</evidence>
<feature type="domain" description="Aminotransferase class I/classII large" evidence="6">
    <location>
        <begin position="67"/>
        <end position="405"/>
    </location>
</feature>
<dbReference type="InterPro" id="IPR015422">
    <property type="entry name" value="PyrdxlP-dep_Trfase_small"/>
</dbReference>
<comment type="pathway">
    <text evidence="2">Lipid metabolism.</text>
</comment>
<dbReference type="InterPro" id="IPR004839">
    <property type="entry name" value="Aminotransferase_I/II_large"/>
</dbReference>
<dbReference type="Gene3D" id="3.40.640.10">
    <property type="entry name" value="Type I PLP-dependent aspartate aminotransferase-like (Major domain)"/>
    <property type="match status" value="1"/>
</dbReference>
<keyword evidence="7" id="KW-0012">Acyltransferase</keyword>